<comment type="caution">
    <text evidence="2">The sequence shown here is derived from an EMBL/GenBank/DDBJ whole genome shotgun (WGS) entry which is preliminary data.</text>
</comment>
<dbReference type="InterPro" id="IPR036165">
    <property type="entry name" value="YefM-like_sf"/>
</dbReference>
<accession>A0A0D0KZH4</accession>
<dbReference type="SUPFAM" id="SSF143120">
    <property type="entry name" value="YefM-like"/>
    <property type="match status" value="1"/>
</dbReference>
<evidence type="ECO:0000313" key="3">
    <source>
        <dbReference type="Proteomes" id="UP000035017"/>
    </source>
</evidence>
<dbReference type="AlphaFoldDB" id="A0A0D0KZH4"/>
<gene>
    <name evidence="2" type="ORF">RU07_01130</name>
</gene>
<protein>
    <recommendedName>
        <fullName evidence="4">Prevent-host-death family protein</fullName>
    </recommendedName>
</protein>
<evidence type="ECO:0000256" key="1">
    <source>
        <dbReference type="ARBA" id="ARBA00009981"/>
    </source>
</evidence>
<dbReference type="Proteomes" id="UP000035017">
    <property type="component" value="Unassembled WGS sequence"/>
</dbReference>
<proteinExistence type="inferred from homology"/>
<evidence type="ECO:0008006" key="4">
    <source>
        <dbReference type="Google" id="ProtNLM"/>
    </source>
</evidence>
<organism evidence="2 3">
    <name type="scientific">Agrobacterium tumefaciens</name>
    <dbReference type="NCBI Taxonomy" id="358"/>
    <lineage>
        <taxon>Bacteria</taxon>
        <taxon>Pseudomonadati</taxon>
        <taxon>Pseudomonadota</taxon>
        <taxon>Alphaproteobacteria</taxon>
        <taxon>Hyphomicrobiales</taxon>
        <taxon>Rhizobiaceae</taxon>
        <taxon>Rhizobium/Agrobacterium group</taxon>
        <taxon>Agrobacterium</taxon>
        <taxon>Agrobacterium tumefaciens complex</taxon>
    </lineage>
</organism>
<name>A0A0D0KZH4_AGRTU</name>
<evidence type="ECO:0000313" key="2">
    <source>
        <dbReference type="EMBL" id="KIQ05486.1"/>
    </source>
</evidence>
<dbReference type="OrthoDB" id="7998884at2"/>
<reference evidence="2 3" key="1">
    <citation type="submission" date="2014-12" db="EMBL/GenBank/DDBJ databases">
        <title>16Stimator: statistical estimation of ribosomal gene copy numbers from draft genome assemblies.</title>
        <authorList>
            <person name="Perisin M.A."/>
            <person name="Vetter M."/>
            <person name="Gilbert J.A."/>
            <person name="Bergelson J."/>
        </authorList>
    </citation>
    <scope>NUCLEOTIDE SEQUENCE [LARGE SCALE GENOMIC DNA]</scope>
    <source>
        <strain evidence="2 3">MEJ076</strain>
    </source>
</reference>
<dbReference type="EMBL" id="JXQV01000002">
    <property type="protein sequence ID" value="KIQ05486.1"/>
    <property type="molecule type" value="Genomic_DNA"/>
</dbReference>
<comment type="similarity">
    <text evidence="1">Belongs to the phD/YefM antitoxin family.</text>
</comment>
<sequence length="82" mass="9000">MKVFVEIAEAAERLEDLIELALLGDEIVICRDGTPTASLSPIDEKEKAMDRFMALAAEGRKNVPVGATSNHDDFYDEHGLPI</sequence>